<dbReference type="Proteomes" id="UP000475214">
    <property type="component" value="Unassembled WGS sequence"/>
</dbReference>
<dbReference type="Gene3D" id="3.40.50.12370">
    <property type="match status" value="1"/>
</dbReference>
<evidence type="ECO:0000313" key="4">
    <source>
        <dbReference type="EMBL" id="NEE00625.1"/>
    </source>
</evidence>
<organism evidence="4 5">
    <name type="scientific">Phytoactinopolyspora halotolerans</name>
    <dbReference type="NCBI Taxonomy" id="1981512"/>
    <lineage>
        <taxon>Bacteria</taxon>
        <taxon>Bacillati</taxon>
        <taxon>Actinomycetota</taxon>
        <taxon>Actinomycetes</taxon>
        <taxon>Jiangellales</taxon>
        <taxon>Jiangellaceae</taxon>
        <taxon>Phytoactinopolyspora</taxon>
    </lineage>
</organism>
<dbReference type="PRINTS" id="PR01438">
    <property type="entry name" value="UNVRSLSTRESS"/>
</dbReference>
<feature type="transmembrane region" description="Helical" evidence="2">
    <location>
        <begin position="31"/>
        <end position="48"/>
    </location>
</feature>
<dbReference type="Pfam" id="PF00582">
    <property type="entry name" value="Usp"/>
    <property type="match status" value="1"/>
</dbReference>
<keyword evidence="2" id="KW-0472">Membrane</keyword>
<dbReference type="RefSeq" id="WP_163736667.1">
    <property type="nucleotide sequence ID" value="NZ_JAAGOA010000006.1"/>
</dbReference>
<dbReference type="EMBL" id="JAAGOA010000006">
    <property type="protein sequence ID" value="NEE00625.1"/>
    <property type="molecule type" value="Genomic_DNA"/>
</dbReference>
<evidence type="ECO:0000313" key="5">
    <source>
        <dbReference type="Proteomes" id="UP000475214"/>
    </source>
</evidence>
<reference evidence="4 5" key="1">
    <citation type="submission" date="2020-02" db="EMBL/GenBank/DDBJ databases">
        <authorList>
            <person name="Li X.-J."/>
            <person name="Han X.-M."/>
        </authorList>
    </citation>
    <scope>NUCLEOTIDE SEQUENCE [LARGE SCALE GENOMIC DNA]</scope>
    <source>
        <strain evidence="4 5">CCTCC AB 2017055</strain>
    </source>
</reference>
<feature type="domain" description="UspA" evidence="3">
    <location>
        <begin position="73"/>
        <end position="194"/>
    </location>
</feature>
<dbReference type="AlphaFoldDB" id="A0A6L9S587"/>
<dbReference type="PANTHER" id="PTHR46268:SF15">
    <property type="entry name" value="UNIVERSAL STRESS PROTEIN HP_0031"/>
    <property type="match status" value="1"/>
</dbReference>
<dbReference type="SUPFAM" id="SSF52402">
    <property type="entry name" value="Adenine nucleotide alpha hydrolases-like"/>
    <property type="match status" value="1"/>
</dbReference>
<comment type="similarity">
    <text evidence="1">Belongs to the universal stress protein A family.</text>
</comment>
<dbReference type="InterPro" id="IPR006015">
    <property type="entry name" value="Universal_stress_UspA"/>
</dbReference>
<comment type="caution">
    <text evidence="4">The sequence shown here is derived from an EMBL/GenBank/DDBJ whole genome shotgun (WGS) entry which is preliminary data.</text>
</comment>
<keyword evidence="5" id="KW-1185">Reference proteome</keyword>
<sequence>MTTVLVLVGVWTVSGLLTTYLMARAGHRHPNWLLIGLVLGPLGLPILYERAERRARLVAERESSATGEPTGLTVVFGLDGSGESEAAFEAAFRVLGERVRGAHLVEIVDFDSGADAGFVTSVEARLASCAQRCPTASVSTHVVSGQPAPALLAFAEEHGADVIVVGRRGRGMSTWLLGSVSGALMRSSTVPVLVGGYQSERASVDDADAGERRDEDVNA</sequence>
<name>A0A6L9S587_9ACTN</name>
<protein>
    <submittedName>
        <fullName evidence="4">Universal stress protein</fullName>
    </submittedName>
</protein>
<keyword evidence="2" id="KW-0812">Transmembrane</keyword>
<evidence type="ECO:0000259" key="3">
    <source>
        <dbReference type="Pfam" id="PF00582"/>
    </source>
</evidence>
<proteinExistence type="inferred from homology"/>
<keyword evidence="2" id="KW-1133">Transmembrane helix</keyword>
<dbReference type="InterPro" id="IPR006016">
    <property type="entry name" value="UspA"/>
</dbReference>
<evidence type="ECO:0000256" key="2">
    <source>
        <dbReference type="SAM" id="Phobius"/>
    </source>
</evidence>
<accession>A0A6L9S587</accession>
<gene>
    <name evidence="4" type="ORF">G1H10_10640</name>
</gene>
<dbReference type="PANTHER" id="PTHR46268">
    <property type="entry name" value="STRESS RESPONSE PROTEIN NHAX"/>
    <property type="match status" value="1"/>
</dbReference>
<dbReference type="CDD" id="cd00293">
    <property type="entry name" value="USP-like"/>
    <property type="match status" value="1"/>
</dbReference>
<evidence type="ECO:0000256" key="1">
    <source>
        <dbReference type="ARBA" id="ARBA00008791"/>
    </source>
</evidence>